<dbReference type="InterPro" id="IPR012334">
    <property type="entry name" value="Pectin_lyas_fold"/>
</dbReference>
<dbReference type="InterPro" id="IPR011050">
    <property type="entry name" value="Pectin_lyase_fold/virulence"/>
</dbReference>
<feature type="chain" id="PRO_5042827714" description="Polygalacturonase" evidence="10">
    <location>
        <begin position="20"/>
        <end position="385"/>
    </location>
</feature>
<dbReference type="SUPFAM" id="SSF51126">
    <property type="entry name" value="Pectin lyase-like"/>
    <property type="match status" value="1"/>
</dbReference>
<dbReference type="EMBL" id="CP144698">
    <property type="protein sequence ID" value="WVZ16957.1"/>
    <property type="molecule type" value="Genomic_DNA"/>
</dbReference>
<evidence type="ECO:0000256" key="5">
    <source>
        <dbReference type="ARBA" id="ARBA00022801"/>
    </source>
</evidence>
<evidence type="ECO:0000256" key="1">
    <source>
        <dbReference type="ARBA" id="ARBA00004191"/>
    </source>
</evidence>
<organism evidence="11 12">
    <name type="scientific">Vigna mungo</name>
    <name type="common">Black gram</name>
    <name type="synonym">Phaseolus mungo</name>
    <dbReference type="NCBI Taxonomy" id="3915"/>
    <lineage>
        <taxon>Eukaryota</taxon>
        <taxon>Viridiplantae</taxon>
        <taxon>Streptophyta</taxon>
        <taxon>Embryophyta</taxon>
        <taxon>Tracheophyta</taxon>
        <taxon>Spermatophyta</taxon>
        <taxon>Magnoliopsida</taxon>
        <taxon>eudicotyledons</taxon>
        <taxon>Gunneridae</taxon>
        <taxon>Pentapetalae</taxon>
        <taxon>rosids</taxon>
        <taxon>fabids</taxon>
        <taxon>Fabales</taxon>
        <taxon>Fabaceae</taxon>
        <taxon>Papilionoideae</taxon>
        <taxon>50 kb inversion clade</taxon>
        <taxon>NPAAA clade</taxon>
        <taxon>indigoferoid/millettioid clade</taxon>
        <taxon>Phaseoleae</taxon>
        <taxon>Vigna</taxon>
    </lineage>
</organism>
<dbReference type="PANTHER" id="PTHR31375">
    <property type="match status" value="1"/>
</dbReference>
<evidence type="ECO:0000256" key="10">
    <source>
        <dbReference type="SAM" id="SignalP"/>
    </source>
</evidence>
<dbReference type="PROSITE" id="PS00502">
    <property type="entry name" value="POLYGALACTURONASE"/>
    <property type="match status" value="1"/>
</dbReference>
<keyword evidence="5 9" id="KW-0378">Hydrolase</keyword>
<keyword evidence="7" id="KW-0961">Cell wall biogenesis/degradation</keyword>
<dbReference type="InterPro" id="IPR006626">
    <property type="entry name" value="PbH1"/>
</dbReference>
<dbReference type="GO" id="GO:0005975">
    <property type="term" value="P:carbohydrate metabolic process"/>
    <property type="evidence" value="ECO:0007669"/>
    <property type="project" value="InterPro"/>
</dbReference>
<evidence type="ECO:0000256" key="9">
    <source>
        <dbReference type="RuleBase" id="RU361169"/>
    </source>
</evidence>
<dbReference type="AlphaFoldDB" id="A0AAQ3NY63"/>
<reference evidence="11 12" key="1">
    <citation type="journal article" date="2023" name="Life. Sci Alliance">
        <title>Evolutionary insights into 3D genome organization and epigenetic landscape of Vigna mungo.</title>
        <authorList>
            <person name="Junaid A."/>
            <person name="Singh B."/>
            <person name="Bhatia S."/>
        </authorList>
    </citation>
    <scope>NUCLEOTIDE SEQUENCE [LARGE SCALE GENOMIC DNA]</scope>
    <source>
        <strain evidence="11">Urdbean</strain>
    </source>
</reference>
<keyword evidence="12" id="KW-1185">Reference proteome</keyword>
<proteinExistence type="inferred from homology"/>
<gene>
    <name evidence="11" type="ORF">V8G54_009939</name>
</gene>
<evidence type="ECO:0000256" key="7">
    <source>
        <dbReference type="ARBA" id="ARBA00023316"/>
    </source>
</evidence>
<dbReference type="Pfam" id="PF00295">
    <property type="entry name" value="Glyco_hydro_28"/>
    <property type="match status" value="1"/>
</dbReference>
<name>A0AAQ3NY63_VIGMU</name>
<dbReference type="Proteomes" id="UP001374535">
    <property type="component" value="Chromosome 3"/>
</dbReference>
<protein>
    <recommendedName>
        <fullName evidence="13">Polygalacturonase</fullName>
    </recommendedName>
</protein>
<evidence type="ECO:0000256" key="8">
    <source>
        <dbReference type="PROSITE-ProRule" id="PRU10052"/>
    </source>
</evidence>
<evidence type="ECO:0000313" key="12">
    <source>
        <dbReference type="Proteomes" id="UP001374535"/>
    </source>
</evidence>
<feature type="active site" evidence="8">
    <location>
        <position position="238"/>
    </location>
</feature>
<keyword evidence="10" id="KW-0732">Signal</keyword>
<keyword evidence="3" id="KW-0134">Cell wall</keyword>
<keyword evidence="6 9" id="KW-0326">Glycosidase</keyword>
<feature type="signal peptide" evidence="10">
    <location>
        <begin position="1"/>
        <end position="19"/>
    </location>
</feature>
<accession>A0AAQ3NY63</accession>
<keyword evidence="4" id="KW-0964">Secreted</keyword>
<evidence type="ECO:0000256" key="6">
    <source>
        <dbReference type="ARBA" id="ARBA00023295"/>
    </source>
</evidence>
<sequence>MQSLITCTLIIALISTCFGSYDTSCNVIDFGAVGDGKTDDSAAFLKAWESSCGAEGTPTLLIPPNYVFLFSALILKGPCKATTILIKLEGKIVAPTKYSWVDNNNENSLIVITKVDRLTVDGTEGLIDGFGSSWWPCKSCPRPSILIFQYCNNLTVHDFTVSNSPKSHIHVHGCENATFSRINVTAPADSPNTDGIDVTFSKNILIQDSYMQTGDDCIAISGGSSSVNVTGIACGPGHGISIGSLGKRNDTVEGIHVRNCSLTKTKYGARIKTFPVGIGCAKQITFEDITLVETRYPIFIDKNYDSYPSTNEEVEVSGVTFRGFQGTSFDGKAITLDCGESGCYDIVLDQINIVSSLPAKPACCSCNNAHGTVTSTVPNCSCLLS</sequence>
<comment type="subcellular location">
    <subcellularLocation>
        <location evidence="1">Secreted</location>
        <location evidence="1">Cell wall</location>
    </subcellularLocation>
</comment>
<evidence type="ECO:0008006" key="13">
    <source>
        <dbReference type="Google" id="ProtNLM"/>
    </source>
</evidence>
<evidence type="ECO:0000256" key="2">
    <source>
        <dbReference type="ARBA" id="ARBA00008834"/>
    </source>
</evidence>
<evidence type="ECO:0000313" key="11">
    <source>
        <dbReference type="EMBL" id="WVZ16957.1"/>
    </source>
</evidence>
<evidence type="ECO:0000256" key="4">
    <source>
        <dbReference type="ARBA" id="ARBA00022525"/>
    </source>
</evidence>
<dbReference type="Gene3D" id="2.160.20.10">
    <property type="entry name" value="Single-stranded right-handed beta-helix, Pectin lyase-like"/>
    <property type="match status" value="1"/>
</dbReference>
<comment type="similarity">
    <text evidence="2 9">Belongs to the glycosyl hydrolase 28 family.</text>
</comment>
<dbReference type="GO" id="GO:0004650">
    <property type="term" value="F:polygalacturonase activity"/>
    <property type="evidence" value="ECO:0007669"/>
    <property type="project" value="InterPro"/>
</dbReference>
<dbReference type="InterPro" id="IPR000743">
    <property type="entry name" value="Glyco_hydro_28"/>
</dbReference>
<dbReference type="SMART" id="SM00710">
    <property type="entry name" value="PbH1"/>
    <property type="match status" value="6"/>
</dbReference>
<evidence type="ECO:0000256" key="3">
    <source>
        <dbReference type="ARBA" id="ARBA00022512"/>
    </source>
</evidence>
<dbReference type="GO" id="GO:0071555">
    <property type="term" value="P:cell wall organization"/>
    <property type="evidence" value="ECO:0007669"/>
    <property type="project" value="UniProtKB-KW"/>
</dbReference>